<keyword evidence="10" id="KW-0472">Membrane</keyword>
<evidence type="ECO:0000256" key="3">
    <source>
        <dbReference type="ARBA" id="ARBA00037678"/>
    </source>
</evidence>
<dbReference type="RefSeq" id="WP_059262316.1">
    <property type="nucleotide sequence ID" value="NZ_KQ948353.1"/>
</dbReference>
<dbReference type="EC" id="1.1.1.329" evidence="6"/>
<dbReference type="Gene3D" id="3.40.50.720">
    <property type="entry name" value="NAD(P)-binding Rossmann-like Domain"/>
    <property type="match status" value="1"/>
</dbReference>
<dbReference type="InterPro" id="IPR050129">
    <property type="entry name" value="Zn_alcohol_dh"/>
</dbReference>
<sequence length="351" mass="37252">MSRVQDLLLTAPGELHAAHRVPPLPALGADDVLVEVDRITLCGSDHRLYDGTYGGPRAYPIRFGHEWSGRVVDTGRDGAALLGQWVTGDCSRWCGDCAGCSGDRNLCRHIEKFGITVDGFSSRLKVVDRRYLYPDTCALGAGLLALTEFFAVADHGLRRLAPGADDDVLVIGAGALGLASYLILTGHYGVRSVRLLEADPAKAQRVRELFPAALVETPPPPDDRDTGYAGLAEGADHPVVVECSGSQAGLNTALTLARPGGRVLCFGLRRSTEIRTDLLVVKGLTLIGSIGGTGSFPAVHAFLDAHRDQAARLVTHRFPADAAEQAFAAPVTGGRAAARIKTQIVFGEEDQ</sequence>
<dbReference type="SUPFAM" id="SSF51735">
    <property type="entry name" value="NAD(P)-binding Rossmann-fold domains"/>
    <property type="match status" value="1"/>
</dbReference>
<evidence type="ECO:0000259" key="12">
    <source>
        <dbReference type="Pfam" id="PF08240"/>
    </source>
</evidence>
<name>A0A101QK57_STRCK</name>
<evidence type="ECO:0000256" key="9">
    <source>
        <dbReference type="ARBA" id="ARBA00049085"/>
    </source>
</evidence>
<dbReference type="Proteomes" id="UP000053398">
    <property type="component" value="Unassembled WGS sequence"/>
</dbReference>
<gene>
    <name evidence="13" type="ORF">AQJ11_07410</name>
</gene>
<comment type="cofactor">
    <cofactor evidence="1">
        <name>Zn(2+)</name>
        <dbReference type="ChEBI" id="CHEBI:29105"/>
    </cofactor>
</comment>
<evidence type="ECO:0000256" key="10">
    <source>
        <dbReference type="SAM" id="Phobius"/>
    </source>
</evidence>
<keyword evidence="2" id="KW-0560">Oxidoreductase</keyword>
<dbReference type="InterPro" id="IPR036291">
    <property type="entry name" value="NAD(P)-bd_dom_sf"/>
</dbReference>
<proteinExistence type="inferred from homology"/>
<evidence type="ECO:0000256" key="4">
    <source>
        <dbReference type="ARBA" id="ARBA00037908"/>
    </source>
</evidence>
<dbReference type="InterPro" id="IPR013149">
    <property type="entry name" value="ADH-like_C"/>
</dbReference>
<dbReference type="Pfam" id="PF00107">
    <property type="entry name" value="ADH_zinc_N"/>
    <property type="match status" value="1"/>
</dbReference>
<organism evidence="13 14">
    <name type="scientific">Streptomyces corchorusii</name>
    <name type="common">Streptomyces chibaensis</name>
    <dbReference type="NCBI Taxonomy" id="1903"/>
    <lineage>
        <taxon>Bacteria</taxon>
        <taxon>Bacillati</taxon>
        <taxon>Actinomycetota</taxon>
        <taxon>Actinomycetes</taxon>
        <taxon>Kitasatosporales</taxon>
        <taxon>Streptomycetaceae</taxon>
        <taxon>Streptomyces</taxon>
    </lineage>
</organism>
<keyword evidence="10" id="KW-1133">Transmembrane helix</keyword>
<dbReference type="InterPro" id="IPR013154">
    <property type="entry name" value="ADH-like_N"/>
</dbReference>
<evidence type="ECO:0000259" key="11">
    <source>
        <dbReference type="Pfam" id="PF00107"/>
    </source>
</evidence>
<keyword evidence="14" id="KW-1185">Reference proteome</keyword>
<evidence type="ECO:0000313" key="14">
    <source>
        <dbReference type="Proteomes" id="UP000053398"/>
    </source>
</evidence>
<comment type="catalytic activity">
    <reaction evidence="8">
        <text>2-deoxy-scyllo-inosamine + NAD(+) = 3-amino-2,3-dideoxy-scyllo-inosose + NADH + H(+)</text>
        <dbReference type="Rhea" id="RHEA:33883"/>
        <dbReference type="ChEBI" id="CHEBI:15378"/>
        <dbReference type="ChEBI" id="CHEBI:57540"/>
        <dbReference type="ChEBI" id="CHEBI:57945"/>
        <dbReference type="ChEBI" id="CHEBI:65002"/>
        <dbReference type="ChEBI" id="CHEBI:65003"/>
        <dbReference type="EC" id="1.1.1.329"/>
    </reaction>
</comment>
<feature type="transmembrane region" description="Helical" evidence="10">
    <location>
        <begin position="168"/>
        <end position="190"/>
    </location>
</feature>
<dbReference type="Pfam" id="PF08240">
    <property type="entry name" value="ADH_N"/>
    <property type="match status" value="1"/>
</dbReference>
<dbReference type="EMBL" id="LMWP01000006">
    <property type="protein sequence ID" value="KUN31309.1"/>
    <property type="molecule type" value="Genomic_DNA"/>
</dbReference>
<evidence type="ECO:0000313" key="13">
    <source>
        <dbReference type="EMBL" id="KUN31309.1"/>
    </source>
</evidence>
<dbReference type="AlphaFoldDB" id="A0A101QK57"/>
<dbReference type="Gene3D" id="3.90.180.10">
    <property type="entry name" value="Medium-chain alcohol dehydrogenases, catalytic domain"/>
    <property type="match status" value="1"/>
</dbReference>
<feature type="domain" description="Alcohol dehydrogenase-like C-terminal" evidence="11">
    <location>
        <begin position="177"/>
        <end position="303"/>
    </location>
</feature>
<evidence type="ECO:0000256" key="2">
    <source>
        <dbReference type="ARBA" id="ARBA00023002"/>
    </source>
</evidence>
<dbReference type="InterPro" id="IPR011032">
    <property type="entry name" value="GroES-like_sf"/>
</dbReference>
<comment type="catalytic activity">
    <reaction evidence="9">
        <text>2-deoxy-scyllo-inosamine + NADP(+) = 3-amino-2,3-dideoxy-scyllo-inosose + NADPH + H(+)</text>
        <dbReference type="Rhea" id="RHEA:33879"/>
        <dbReference type="ChEBI" id="CHEBI:15378"/>
        <dbReference type="ChEBI" id="CHEBI:57783"/>
        <dbReference type="ChEBI" id="CHEBI:58349"/>
        <dbReference type="ChEBI" id="CHEBI:65002"/>
        <dbReference type="ChEBI" id="CHEBI:65003"/>
        <dbReference type="EC" id="1.1.1.329"/>
    </reaction>
</comment>
<evidence type="ECO:0000256" key="8">
    <source>
        <dbReference type="ARBA" id="ARBA00048685"/>
    </source>
</evidence>
<comment type="similarity">
    <text evidence="5">Belongs to the zinc-containing alcohol dehydrogenase family. DOIA dehydrogenase subfamily.</text>
</comment>
<keyword evidence="10" id="KW-0812">Transmembrane</keyword>
<dbReference type="PANTHER" id="PTHR43401:SF2">
    <property type="entry name" value="L-THREONINE 3-DEHYDROGENASE"/>
    <property type="match status" value="1"/>
</dbReference>
<comment type="pathway">
    <text evidence="4">Metabolic intermediate biosynthesis; 2-deoxystreptamine biosynthesis; 2-deoxystreptamine from D-glucose 6-phosphate: step 3/4.</text>
</comment>
<evidence type="ECO:0000256" key="5">
    <source>
        <dbReference type="ARBA" id="ARBA00038004"/>
    </source>
</evidence>
<evidence type="ECO:0000256" key="7">
    <source>
        <dbReference type="ARBA" id="ARBA00039387"/>
    </source>
</evidence>
<feature type="transmembrane region" description="Helical" evidence="10">
    <location>
        <begin position="131"/>
        <end position="153"/>
    </location>
</feature>
<feature type="domain" description="Alcohol dehydrogenase-like N-terminal" evidence="12">
    <location>
        <begin position="28"/>
        <end position="133"/>
    </location>
</feature>
<protein>
    <recommendedName>
        <fullName evidence="7">2-deoxy-scyllo-inosamine dehydrogenase</fullName>
        <ecNumber evidence="6">1.1.1.329</ecNumber>
    </recommendedName>
</protein>
<evidence type="ECO:0000256" key="1">
    <source>
        <dbReference type="ARBA" id="ARBA00001947"/>
    </source>
</evidence>
<dbReference type="GO" id="GO:0016491">
    <property type="term" value="F:oxidoreductase activity"/>
    <property type="evidence" value="ECO:0007669"/>
    <property type="project" value="UniProtKB-KW"/>
</dbReference>
<comment type="caution">
    <text evidence="13">The sequence shown here is derived from an EMBL/GenBank/DDBJ whole genome shotgun (WGS) entry which is preliminary data.</text>
</comment>
<accession>A0A101QK57</accession>
<reference evidence="13 14" key="1">
    <citation type="submission" date="2015-10" db="EMBL/GenBank/DDBJ databases">
        <title>Draft genome sequence of Streptomyces corchorusii DSM 40340, type strain for the species Streptomyces corchorusii.</title>
        <authorList>
            <person name="Ruckert C."/>
            <person name="Winkler A."/>
            <person name="Kalinowski J."/>
            <person name="Kampfer P."/>
            <person name="Glaeser S."/>
        </authorList>
    </citation>
    <scope>NUCLEOTIDE SEQUENCE [LARGE SCALE GENOMIC DNA]</scope>
    <source>
        <strain evidence="13 14">DSM 40340</strain>
    </source>
</reference>
<comment type="function">
    <text evidence="3">Catalyzes the oxidation of 2-deoxy-scyllo-inosamine (DOIA) with NAD(+) or NADP(+), forming 3-amino-2,3-dideoxy-scyllo-inosose (amino-DOI).</text>
</comment>
<evidence type="ECO:0000256" key="6">
    <source>
        <dbReference type="ARBA" id="ARBA00039102"/>
    </source>
</evidence>
<dbReference type="PANTHER" id="PTHR43401">
    <property type="entry name" value="L-THREONINE 3-DEHYDROGENASE"/>
    <property type="match status" value="1"/>
</dbReference>
<dbReference type="SUPFAM" id="SSF50129">
    <property type="entry name" value="GroES-like"/>
    <property type="match status" value="1"/>
</dbReference>